<dbReference type="InterPro" id="IPR003329">
    <property type="entry name" value="Cytidylyl_trans"/>
</dbReference>
<dbReference type="Proteomes" id="UP000808388">
    <property type="component" value="Unassembled WGS sequence"/>
</dbReference>
<dbReference type="SUPFAM" id="SSF53448">
    <property type="entry name" value="Nucleotide-diphospho-sugar transferases"/>
    <property type="match status" value="1"/>
</dbReference>
<name>A0A9D6LP75_9BACT</name>
<dbReference type="Pfam" id="PF02348">
    <property type="entry name" value="CTP_transf_3"/>
    <property type="match status" value="1"/>
</dbReference>
<keyword evidence="1" id="KW-0808">Transferase</keyword>
<dbReference type="Gene3D" id="3.90.550.10">
    <property type="entry name" value="Spore Coat Polysaccharide Biosynthesis Protein SpsA, Chain A"/>
    <property type="match status" value="1"/>
</dbReference>
<organism evidence="1 2">
    <name type="scientific">Candidatus Sungiibacteriota bacterium</name>
    <dbReference type="NCBI Taxonomy" id="2750080"/>
    <lineage>
        <taxon>Bacteria</taxon>
        <taxon>Candidatus Sungiibacteriota</taxon>
    </lineage>
</organism>
<evidence type="ECO:0000313" key="2">
    <source>
        <dbReference type="Proteomes" id="UP000808388"/>
    </source>
</evidence>
<protein>
    <submittedName>
        <fullName evidence="1">Acylneuraminate cytidylyltransferase family protein</fullName>
    </submittedName>
</protein>
<dbReference type="PANTHER" id="PTHR21485:SF6">
    <property type="entry name" value="N-ACYLNEURAMINATE CYTIDYLYLTRANSFERASE-RELATED"/>
    <property type="match status" value="1"/>
</dbReference>
<dbReference type="AlphaFoldDB" id="A0A9D6LP75"/>
<keyword evidence="1" id="KW-0548">Nucleotidyltransferase</keyword>
<dbReference type="CDD" id="cd02513">
    <property type="entry name" value="CMP-NeuAc_Synthase"/>
    <property type="match status" value="1"/>
</dbReference>
<accession>A0A9D6LP75</accession>
<dbReference type="InterPro" id="IPR029044">
    <property type="entry name" value="Nucleotide-diphossugar_trans"/>
</dbReference>
<sequence length="238" mass="27069">MNVLGVIGARSGSKTIQNKNIKLLFGKPLLVWIAEAAKNSQYVNRVIVSTDSPAYAEIAKQYAIEAPFMRPAELAEDHVPDFDYLYHAATWLHENEGWKADIILRLPPTSPLCTTEHIDACVKLLMDDPEADSSRTITPASKHPYKLWRINGNYIEPFLSEEYTGLKDAHNMPRQAFPKAFQHVDVIALRWKTLVDDKSMAGKKIRFHEIPKMNAIDIDTEADFKIAEELLKKRMHAE</sequence>
<dbReference type="PANTHER" id="PTHR21485">
    <property type="entry name" value="HAD SUPERFAMILY MEMBERS CMAS AND KDSC"/>
    <property type="match status" value="1"/>
</dbReference>
<proteinExistence type="predicted"/>
<reference evidence="1" key="1">
    <citation type="submission" date="2020-07" db="EMBL/GenBank/DDBJ databases">
        <title>Huge and variable diversity of episymbiotic CPR bacteria and DPANN archaea in groundwater ecosystems.</title>
        <authorList>
            <person name="He C.Y."/>
            <person name="Keren R."/>
            <person name="Whittaker M."/>
            <person name="Farag I.F."/>
            <person name="Doudna J."/>
            <person name="Cate J.H.D."/>
            <person name="Banfield J.F."/>
        </authorList>
    </citation>
    <scope>NUCLEOTIDE SEQUENCE</scope>
    <source>
        <strain evidence="1">NC_groundwater_972_Pr1_S-0.2um_49_27</strain>
    </source>
</reference>
<dbReference type="GO" id="GO:0008781">
    <property type="term" value="F:N-acylneuraminate cytidylyltransferase activity"/>
    <property type="evidence" value="ECO:0007669"/>
    <property type="project" value="TreeGrafter"/>
</dbReference>
<gene>
    <name evidence="1" type="ORF">HY220_00525</name>
</gene>
<dbReference type="EMBL" id="JACQCQ010000002">
    <property type="protein sequence ID" value="MBI3627223.1"/>
    <property type="molecule type" value="Genomic_DNA"/>
</dbReference>
<evidence type="ECO:0000313" key="1">
    <source>
        <dbReference type="EMBL" id="MBI3627223.1"/>
    </source>
</evidence>
<dbReference type="InterPro" id="IPR050793">
    <property type="entry name" value="CMP-NeuNAc_synthase"/>
</dbReference>
<comment type="caution">
    <text evidence="1">The sequence shown here is derived from an EMBL/GenBank/DDBJ whole genome shotgun (WGS) entry which is preliminary data.</text>
</comment>